<evidence type="ECO:0000313" key="2">
    <source>
        <dbReference type="EMBL" id="BFP49861.1"/>
    </source>
</evidence>
<reference evidence="2" key="1">
    <citation type="submission" date="2024-07" db="EMBL/GenBank/DDBJ databases">
        <title>Complete genome sequences of cellulolytic bacteria, Kitasatospora sp. CMC57 and Streptomyces sp. CMC78, isolated from Japanese agricultural soil.</title>
        <authorList>
            <person name="Hashimoto T."/>
            <person name="Ito M."/>
            <person name="Iwamoto M."/>
            <person name="Fukahori D."/>
            <person name="Shoda T."/>
            <person name="Sakoda M."/>
            <person name="Morohoshi T."/>
            <person name="Mitsuboshi M."/>
            <person name="Nishizawa T."/>
        </authorList>
    </citation>
    <scope>NUCLEOTIDE SEQUENCE</scope>
    <source>
        <strain evidence="2">CMC57</strain>
    </source>
</reference>
<accession>A0AB33K4Y3</accession>
<name>A0AB33K4Y3_9ACTN</name>
<keyword evidence="1" id="KW-0732">Signal</keyword>
<evidence type="ECO:0000256" key="1">
    <source>
        <dbReference type="SAM" id="SignalP"/>
    </source>
</evidence>
<dbReference type="EMBL" id="AP035881">
    <property type="protein sequence ID" value="BFP49861.1"/>
    <property type="molecule type" value="Genomic_DNA"/>
</dbReference>
<sequence length="135" mass="14253">MRKFFKRIAMSAAVTAMAAGGVAVMPSVAEAASYNGACGSGYSVIDSLPLAEGTVFLTYNSSNGYNCVVTVRSNPSSYLKSMDAGIRLSGGSWIEDGGFYTTYAGPVRLYAAHSCIDWQGTINGEVNYQYNSHCG</sequence>
<organism evidence="2">
    <name type="scientific">Kitasatospora sp. CMC57</name>
    <dbReference type="NCBI Taxonomy" id="3231513"/>
    <lineage>
        <taxon>Bacteria</taxon>
        <taxon>Bacillati</taxon>
        <taxon>Actinomycetota</taxon>
        <taxon>Actinomycetes</taxon>
        <taxon>Kitasatosporales</taxon>
        <taxon>Streptomycetaceae</taxon>
        <taxon>Kitasatospora</taxon>
    </lineage>
</organism>
<dbReference type="RefSeq" id="WP_407991917.1">
    <property type="nucleotide sequence ID" value="NZ_AP035881.2"/>
</dbReference>
<feature type="signal peptide" evidence="1">
    <location>
        <begin position="1"/>
        <end position="31"/>
    </location>
</feature>
<dbReference type="AlphaFoldDB" id="A0AB33K4Y3"/>
<feature type="chain" id="PRO_5044298590" evidence="1">
    <location>
        <begin position="32"/>
        <end position="135"/>
    </location>
</feature>
<gene>
    <name evidence="2" type="ORF">KCMC57_62290</name>
</gene>
<protein>
    <submittedName>
        <fullName evidence="2">Spore-associated protein A</fullName>
    </submittedName>
</protein>
<proteinExistence type="predicted"/>